<keyword evidence="3" id="KW-1185">Reference proteome</keyword>
<protein>
    <submittedName>
        <fullName evidence="2">Transcriptional regulator, TrmB</fullName>
    </submittedName>
</protein>
<dbReference type="InterPro" id="IPR002831">
    <property type="entry name" value="Tscrpt_reg_TrmB_N"/>
</dbReference>
<name>C7DGB2_MICA2</name>
<dbReference type="PANTHER" id="PTHR34293:SF1">
    <property type="entry name" value="HTH-TYPE TRANSCRIPTIONAL REGULATOR TRMBL2"/>
    <property type="match status" value="1"/>
</dbReference>
<sequence length="246" mass="28331">MDEEQMLAELGFTNAESRVYMDLLKFGDSKTGSIMARSGLYSSVVYNSLKHLMEEGFVAFYTRGRIKYFSAADPSRIVDAEKEKMELAEAMAGKLSLIRTATEGRSRVFIFEGRKAVRTIFNDILSTLGKGDEQLVIGISDTGSGMGEFIRRWEEKRVRSGIRKRVLVSNKSKEWLSYYGMQKLVDIRTISNSLYINMSINIYDSKVVLILWAREPTYILIEGKEISKNFRSYFEMLWQKSKRPRI</sequence>
<evidence type="ECO:0000313" key="2">
    <source>
        <dbReference type="EMBL" id="EET90440.1"/>
    </source>
</evidence>
<reference evidence="2 3" key="1">
    <citation type="journal article" date="2009" name="Genome Biol.">
        <title>Community-wide analysis of microbial genome sequence signatures.</title>
        <authorList>
            <person name="Dick G.J."/>
            <person name="Andersson A.F."/>
            <person name="Baker B.J."/>
            <person name="Simmons S.L."/>
            <person name="Thomas B.C."/>
            <person name="Yelton A.P."/>
            <person name="Banfield J.F."/>
        </authorList>
    </citation>
    <scope>NUCLEOTIDE SEQUENCE [LARGE SCALE GENOMIC DNA]</scope>
    <source>
        <strain evidence="2">ARMAN-2</strain>
    </source>
</reference>
<dbReference type="InterPro" id="IPR036388">
    <property type="entry name" value="WH-like_DNA-bd_sf"/>
</dbReference>
<organism evidence="2 3">
    <name type="scientific">Candidatus Micrarchaeum acidiphilum ARMAN-2</name>
    <dbReference type="NCBI Taxonomy" id="425595"/>
    <lineage>
        <taxon>Archaea</taxon>
        <taxon>Candidatus Micrarchaeota</taxon>
        <taxon>Candidatus Micrarchaeia</taxon>
        <taxon>Candidatus Micrarchaeales</taxon>
        <taxon>Candidatus Micrarchaeaceae</taxon>
        <taxon>Candidatus Micrarchaeum</taxon>
    </lineage>
</organism>
<reference evidence="2 3" key="2">
    <citation type="journal article" date="2010" name="Proc. Natl. Acad. Sci. U.S.A.">
        <title>Enigmatic, ultrasmall, uncultivated Archaea.</title>
        <authorList>
            <person name="Baker B.J."/>
            <person name="Comolli L.R."/>
            <person name="Dick G.J."/>
            <person name="Hauser L.J."/>
            <person name="Hyatt D."/>
            <person name="Dill B.D."/>
            <person name="Land M.L."/>
            <person name="Verberkmoes N.C."/>
            <person name="Hettich R.L."/>
            <person name="Banfield J.F."/>
        </authorList>
    </citation>
    <scope>NUCLEOTIDE SEQUENCE [LARGE SCALE GENOMIC DNA]</scope>
    <source>
        <strain evidence="2">ARMAN-2</strain>
    </source>
</reference>
<dbReference type="SUPFAM" id="SSF46785">
    <property type="entry name" value="Winged helix' DNA-binding domain"/>
    <property type="match status" value="1"/>
</dbReference>
<dbReference type="AlphaFoldDB" id="C7DGB2"/>
<dbReference type="Pfam" id="PF01978">
    <property type="entry name" value="TrmB"/>
    <property type="match status" value="1"/>
</dbReference>
<dbReference type="Gene3D" id="1.10.10.10">
    <property type="entry name" value="Winged helix-like DNA-binding domain superfamily/Winged helix DNA-binding domain"/>
    <property type="match status" value="1"/>
</dbReference>
<evidence type="ECO:0000313" key="3">
    <source>
        <dbReference type="Proteomes" id="UP000332487"/>
    </source>
</evidence>
<proteinExistence type="predicted"/>
<dbReference type="Proteomes" id="UP000332487">
    <property type="component" value="Unassembled WGS sequence"/>
</dbReference>
<dbReference type="PANTHER" id="PTHR34293">
    <property type="entry name" value="HTH-TYPE TRANSCRIPTIONAL REGULATOR TRMBL2"/>
    <property type="match status" value="1"/>
</dbReference>
<dbReference type="InterPro" id="IPR036390">
    <property type="entry name" value="WH_DNA-bd_sf"/>
</dbReference>
<gene>
    <name evidence="2" type="ORF">UNLARM2_0116</name>
</gene>
<feature type="domain" description="Transcription regulator TrmB N-terminal" evidence="1">
    <location>
        <begin position="7"/>
        <end position="74"/>
    </location>
</feature>
<evidence type="ECO:0000259" key="1">
    <source>
        <dbReference type="Pfam" id="PF01978"/>
    </source>
</evidence>
<accession>C7DGB2</accession>
<dbReference type="EMBL" id="GG697237">
    <property type="protein sequence ID" value="EET90440.1"/>
    <property type="molecule type" value="Genomic_DNA"/>
</dbReference>
<dbReference type="InterPro" id="IPR051797">
    <property type="entry name" value="TrmB-like"/>
</dbReference>